<evidence type="ECO:0000313" key="2">
    <source>
        <dbReference type="Proteomes" id="UP001149165"/>
    </source>
</evidence>
<dbReference type="EMBL" id="JAPQKH010000006">
    <property type="protein sequence ID" value="KAJ5093365.1"/>
    <property type="molecule type" value="Genomic_DNA"/>
</dbReference>
<name>A0A9W9F497_9EURO</name>
<comment type="caution">
    <text evidence="1">The sequence shown here is derived from an EMBL/GenBank/DDBJ whole genome shotgun (WGS) entry which is preliminary data.</text>
</comment>
<dbReference type="OrthoDB" id="5296720at2759"/>
<evidence type="ECO:0008006" key="3">
    <source>
        <dbReference type="Google" id="ProtNLM"/>
    </source>
</evidence>
<keyword evidence="2" id="KW-1185">Reference proteome</keyword>
<dbReference type="AlphaFoldDB" id="A0A9W9F497"/>
<gene>
    <name evidence="1" type="ORF">N7456_009226</name>
</gene>
<protein>
    <recommendedName>
        <fullName evidence="3">F-box domain-containing protein</fullName>
    </recommendedName>
</protein>
<proteinExistence type="predicted"/>
<sequence length="357" mass="40827">MSCALELLPSEILDQIIFFLITEPPSLGRHNRRPDRHIVQSNNKDLKNLVQCSHRLLHVVRPRLFTHACVDLKDERGFKDFILASDLARCVQSLVVISEEAPLDQLKQPWWHRTFSFIDPTRVTVHAPPLFIGNTLDIPIVDANEEAFDIHLQALQLEREGTPNATSFLPLDNCKNLLQARPWTSMSINESSFMKSYSSDDYFLLQAPSIFKWWSKQIIPESPSPHISSMIYGLTSFSYTAVLPSYNHVKLMLDSLSAMPGLQFLSVQLASDTDDQVQQIRWPGGTNFNYHISWGEFATSYSLIIYEVVHKQSLVEFQSRDCTLEVIPADLTSGLDVDLKKEDWVLQGPGIWRRRKC</sequence>
<accession>A0A9W9F497</accession>
<reference evidence="1" key="2">
    <citation type="journal article" date="2023" name="IMA Fungus">
        <title>Comparative genomic study of the Penicillium genus elucidates a diverse pangenome and 15 lateral gene transfer events.</title>
        <authorList>
            <person name="Petersen C."/>
            <person name="Sorensen T."/>
            <person name="Nielsen M.R."/>
            <person name="Sondergaard T.E."/>
            <person name="Sorensen J.L."/>
            <person name="Fitzpatrick D.A."/>
            <person name="Frisvad J.C."/>
            <person name="Nielsen K.L."/>
        </authorList>
    </citation>
    <scope>NUCLEOTIDE SEQUENCE</scope>
    <source>
        <strain evidence="1">IBT 30069</strain>
    </source>
</reference>
<dbReference type="Proteomes" id="UP001149165">
    <property type="component" value="Unassembled WGS sequence"/>
</dbReference>
<organism evidence="1 2">
    <name type="scientific">Penicillium angulare</name>
    <dbReference type="NCBI Taxonomy" id="116970"/>
    <lineage>
        <taxon>Eukaryota</taxon>
        <taxon>Fungi</taxon>
        <taxon>Dikarya</taxon>
        <taxon>Ascomycota</taxon>
        <taxon>Pezizomycotina</taxon>
        <taxon>Eurotiomycetes</taxon>
        <taxon>Eurotiomycetidae</taxon>
        <taxon>Eurotiales</taxon>
        <taxon>Aspergillaceae</taxon>
        <taxon>Penicillium</taxon>
    </lineage>
</organism>
<evidence type="ECO:0000313" key="1">
    <source>
        <dbReference type="EMBL" id="KAJ5093365.1"/>
    </source>
</evidence>
<reference evidence="1" key="1">
    <citation type="submission" date="2022-11" db="EMBL/GenBank/DDBJ databases">
        <authorList>
            <person name="Petersen C."/>
        </authorList>
    </citation>
    <scope>NUCLEOTIDE SEQUENCE</scope>
    <source>
        <strain evidence="1">IBT 30069</strain>
    </source>
</reference>